<name>A0A4Q0MG94_9SPHI</name>
<dbReference type="SUPFAM" id="SSF46955">
    <property type="entry name" value="Putative DNA-binding domain"/>
    <property type="match status" value="1"/>
</dbReference>
<comment type="caution">
    <text evidence="2">The sequence shown here is derived from an EMBL/GenBank/DDBJ whole genome shotgun (WGS) entry which is preliminary data.</text>
</comment>
<evidence type="ECO:0000259" key="1">
    <source>
        <dbReference type="Pfam" id="PF12728"/>
    </source>
</evidence>
<dbReference type="GO" id="GO:0003677">
    <property type="term" value="F:DNA binding"/>
    <property type="evidence" value="ECO:0007669"/>
    <property type="project" value="UniProtKB-KW"/>
</dbReference>
<evidence type="ECO:0000313" key="3">
    <source>
        <dbReference type="Proteomes" id="UP000290848"/>
    </source>
</evidence>
<dbReference type="Proteomes" id="UP000290848">
    <property type="component" value="Unassembled WGS sequence"/>
</dbReference>
<dbReference type="InterPro" id="IPR009061">
    <property type="entry name" value="DNA-bd_dom_put_sf"/>
</dbReference>
<dbReference type="Gene3D" id="1.10.260.40">
    <property type="entry name" value="lambda repressor-like DNA-binding domains"/>
    <property type="match status" value="1"/>
</dbReference>
<dbReference type="InterPro" id="IPR010982">
    <property type="entry name" value="Lambda_DNA-bd_dom_sf"/>
</dbReference>
<reference evidence="2 3" key="1">
    <citation type="submission" date="2018-12" db="EMBL/GenBank/DDBJ databases">
        <title>The Draft Genome Sequence of the Soil Bacterium Pedobacter tournemirensis R1.</title>
        <authorList>
            <person name="He J."/>
        </authorList>
    </citation>
    <scope>NUCLEOTIDE SEQUENCE [LARGE SCALE GENOMIC DNA]</scope>
    <source>
        <strain evidence="2 3">R1</strain>
    </source>
</reference>
<protein>
    <submittedName>
        <fullName evidence="2">DNA-binding protein</fullName>
    </submittedName>
</protein>
<evidence type="ECO:0000313" key="2">
    <source>
        <dbReference type="EMBL" id="RXF71956.1"/>
    </source>
</evidence>
<sequence>MHETRRIEKNISDIRSELGNINETLVDFYEGHRQLATSLMSFISYYTGEVFLSQKEVADLLGVDERTVRNWKTSGKLLPEPIGSCRLYAKSKILQFGRDKGLIR</sequence>
<feature type="domain" description="Helix-turn-helix" evidence="1">
    <location>
        <begin position="51"/>
        <end position="96"/>
    </location>
</feature>
<dbReference type="EMBL" id="RXOC01000002">
    <property type="protein sequence ID" value="RXF71956.1"/>
    <property type="molecule type" value="Genomic_DNA"/>
</dbReference>
<organism evidence="2 3">
    <name type="scientific">Arcticibacter tournemirensis</name>
    <dbReference type="NCBI Taxonomy" id="699437"/>
    <lineage>
        <taxon>Bacteria</taxon>
        <taxon>Pseudomonadati</taxon>
        <taxon>Bacteroidota</taxon>
        <taxon>Sphingobacteriia</taxon>
        <taxon>Sphingobacteriales</taxon>
        <taxon>Sphingobacteriaceae</taxon>
        <taxon>Arcticibacter</taxon>
    </lineage>
</organism>
<dbReference type="AlphaFoldDB" id="A0A4Q0MG94"/>
<accession>A0A4Q0MG94</accession>
<keyword evidence="2" id="KW-0238">DNA-binding</keyword>
<proteinExistence type="predicted"/>
<dbReference type="InterPro" id="IPR041657">
    <property type="entry name" value="HTH_17"/>
</dbReference>
<gene>
    <name evidence="2" type="ORF">EKH83_04550</name>
</gene>
<dbReference type="Pfam" id="PF12728">
    <property type="entry name" value="HTH_17"/>
    <property type="match status" value="1"/>
</dbReference>
<dbReference type="RefSeq" id="WP_128768204.1">
    <property type="nucleotide sequence ID" value="NZ_RXOC01000002.1"/>
</dbReference>